<proteinExistence type="predicted"/>
<dbReference type="Pfam" id="PF00300">
    <property type="entry name" value="His_Phos_1"/>
    <property type="match status" value="1"/>
</dbReference>
<dbReference type="AlphaFoldDB" id="A0A159Z344"/>
<feature type="region of interest" description="Disordered" evidence="1">
    <location>
        <begin position="109"/>
        <end position="128"/>
    </location>
</feature>
<organism evidence="2 3">
    <name type="scientific">Frigidibacter mobilis</name>
    <dbReference type="NCBI Taxonomy" id="1335048"/>
    <lineage>
        <taxon>Bacteria</taxon>
        <taxon>Pseudomonadati</taxon>
        <taxon>Pseudomonadota</taxon>
        <taxon>Alphaproteobacteria</taxon>
        <taxon>Rhodobacterales</taxon>
        <taxon>Paracoccaceae</taxon>
        <taxon>Frigidibacter</taxon>
    </lineage>
</organism>
<gene>
    <name evidence="2" type="ORF">AKL17_2209</name>
</gene>
<dbReference type="EMBL" id="CP012661">
    <property type="protein sequence ID" value="AMY69455.1"/>
    <property type="molecule type" value="Genomic_DNA"/>
</dbReference>
<dbReference type="PATRIC" id="fig|1335048.3.peg.2303"/>
<evidence type="ECO:0000256" key="1">
    <source>
        <dbReference type="SAM" id="MobiDB-lite"/>
    </source>
</evidence>
<dbReference type="STRING" id="1335048.AKL17_2209"/>
<feature type="compositionally biased region" description="Pro residues" evidence="1">
    <location>
        <begin position="119"/>
        <end position="128"/>
    </location>
</feature>
<name>A0A159Z344_9RHOB</name>
<protein>
    <submittedName>
        <fullName evidence="2">Phosphoglycerate mutase</fullName>
    </submittedName>
</protein>
<evidence type="ECO:0000313" key="3">
    <source>
        <dbReference type="Proteomes" id="UP000076128"/>
    </source>
</evidence>
<evidence type="ECO:0000313" key="2">
    <source>
        <dbReference type="EMBL" id="AMY69455.1"/>
    </source>
</evidence>
<dbReference type="SUPFAM" id="SSF53254">
    <property type="entry name" value="Phosphoglycerate mutase-like"/>
    <property type="match status" value="1"/>
</dbReference>
<dbReference type="Proteomes" id="UP000076128">
    <property type="component" value="Chromosome"/>
</dbReference>
<accession>A0A159Z344</accession>
<dbReference type="Gene3D" id="3.40.50.1240">
    <property type="entry name" value="Phosphoglycerate mutase-like"/>
    <property type="match status" value="1"/>
</dbReference>
<dbReference type="RefSeq" id="WP_207209552.1">
    <property type="nucleotide sequence ID" value="NZ_CP012661.1"/>
</dbReference>
<dbReference type="InterPro" id="IPR013078">
    <property type="entry name" value="His_Pase_superF_clade-1"/>
</dbReference>
<reference evidence="2 3" key="1">
    <citation type="submission" date="2015-09" db="EMBL/GenBank/DDBJ databases">
        <title>Complete genome sequence of Defluviimonas alba cai42t isolated from an oilfield in Xinjiang.</title>
        <authorList>
            <person name="Geng S."/>
            <person name="Pan X."/>
            <person name="Wu X."/>
        </authorList>
    </citation>
    <scope>NUCLEOTIDE SEQUENCE [LARGE SCALE GENOMIC DNA]</scope>
    <source>
        <strain evidence="3">cai42</strain>
    </source>
</reference>
<sequence>MPVLRYLSHPEVAIDPEVPVPDWGLRARGHARMRVIASLGWPTGTTRIVASAERKARETAAYLAEPLGLTVEIAEDLGEIDRSSTGYVPPTGTRRWPMRSLPIPRPALRAGSGRWMRRPAPPPRCAGC</sequence>
<dbReference type="InterPro" id="IPR029033">
    <property type="entry name" value="His_PPase_superfam"/>
</dbReference>
<dbReference type="KEGG" id="daa:AKL17_2209"/>
<keyword evidence="3" id="KW-1185">Reference proteome</keyword>